<proteinExistence type="predicted"/>
<evidence type="ECO:0000313" key="3">
    <source>
        <dbReference type="EMBL" id="GAA2232133.1"/>
    </source>
</evidence>
<dbReference type="PANTHER" id="PTHR21666:SF289">
    <property type="entry name" value="L-ALA--D-GLU ENDOPEPTIDASE"/>
    <property type="match status" value="1"/>
</dbReference>
<gene>
    <name evidence="3" type="ORF">GCM10009851_16490</name>
</gene>
<dbReference type="InterPro" id="IPR050570">
    <property type="entry name" value="Cell_wall_metabolism_enzyme"/>
</dbReference>
<feature type="domain" description="M23ase beta-sheet core" evidence="2">
    <location>
        <begin position="68"/>
        <end position="160"/>
    </location>
</feature>
<keyword evidence="1" id="KW-0732">Signal</keyword>
<evidence type="ECO:0000259" key="2">
    <source>
        <dbReference type="Pfam" id="PF01551"/>
    </source>
</evidence>
<organism evidence="3 4">
    <name type="scientific">Herbiconiux moechotypicola</name>
    <dbReference type="NCBI Taxonomy" id="637393"/>
    <lineage>
        <taxon>Bacteria</taxon>
        <taxon>Bacillati</taxon>
        <taxon>Actinomycetota</taxon>
        <taxon>Actinomycetes</taxon>
        <taxon>Micrococcales</taxon>
        <taxon>Microbacteriaceae</taxon>
        <taxon>Herbiconiux</taxon>
    </lineage>
</organism>
<dbReference type="Proteomes" id="UP001500929">
    <property type="component" value="Unassembled WGS sequence"/>
</dbReference>
<dbReference type="SUPFAM" id="SSF51261">
    <property type="entry name" value="Duplicated hybrid motif"/>
    <property type="match status" value="1"/>
</dbReference>
<dbReference type="InterPro" id="IPR011055">
    <property type="entry name" value="Dup_hybrid_motif"/>
</dbReference>
<sequence length="176" mass="17753">MRRAMATAVVVVGLWGAGGAAGVAAGVAWPAGAARVSGELASPMWVWPVASAVVVREFRAPMTRYSAGHRGIDLVTQPGEEVVAPTDGVVSFAGVVGERSVVSVAHAGGLVSTLEPVAAAVHAGEAVARGQPLGTVATGGHCDSACLHLGVRRDGGYINPRLFYGGVPRAVLKPLE</sequence>
<reference evidence="4" key="1">
    <citation type="journal article" date="2019" name="Int. J. Syst. Evol. Microbiol.">
        <title>The Global Catalogue of Microorganisms (GCM) 10K type strain sequencing project: providing services to taxonomists for standard genome sequencing and annotation.</title>
        <authorList>
            <consortium name="The Broad Institute Genomics Platform"/>
            <consortium name="The Broad Institute Genome Sequencing Center for Infectious Disease"/>
            <person name="Wu L."/>
            <person name="Ma J."/>
        </authorList>
    </citation>
    <scope>NUCLEOTIDE SEQUENCE [LARGE SCALE GENOMIC DNA]</scope>
    <source>
        <strain evidence="4">JCM 16117</strain>
    </source>
</reference>
<dbReference type="EMBL" id="BAAAQY010000004">
    <property type="protein sequence ID" value="GAA2232133.1"/>
    <property type="molecule type" value="Genomic_DNA"/>
</dbReference>
<keyword evidence="4" id="KW-1185">Reference proteome</keyword>
<dbReference type="CDD" id="cd12797">
    <property type="entry name" value="M23_peptidase"/>
    <property type="match status" value="1"/>
</dbReference>
<dbReference type="Pfam" id="PF01551">
    <property type="entry name" value="Peptidase_M23"/>
    <property type="match status" value="1"/>
</dbReference>
<accession>A0ABP5QFR3</accession>
<evidence type="ECO:0000256" key="1">
    <source>
        <dbReference type="ARBA" id="ARBA00022729"/>
    </source>
</evidence>
<dbReference type="PANTHER" id="PTHR21666">
    <property type="entry name" value="PEPTIDASE-RELATED"/>
    <property type="match status" value="1"/>
</dbReference>
<protein>
    <recommendedName>
        <fullName evidence="2">M23ase beta-sheet core domain-containing protein</fullName>
    </recommendedName>
</protein>
<dbReference type="Gene3D" id="2.70.70.10">
    <property type="entry name" value="Glucose Permease (Domain IIA)"/>
    <property type="match status" value="1"/>
</dbReference>
<name>A0ABP5QFR3_9MICO</name>
<dbReference type="InterPro" id="IPR016047">
    <property type="entry name" value="M23ase_b-sheet_dom"/>
</dbReference>
<evidence type="ECO:0000313" key="4">
    <source>
        <dbReference type="Proteomes" id="UP001500929"/>
    </source>
</evidence>
<comment type="caution">
    <text evidence="3">The sequence shown here is derived from an EMBL/GenBank/DDBJ whole genome shotgun (WGS) entry which is preliminary data.</text>
</comment>